<proteinExistence type="predicted"/>
<name>A0A1X7TGZ3_AMPQE</name>
<reference evidence="2" key="1">
    <citation type="submission" date="2017-05" db="UniProtKB">
        <authorList>
            <consortium name="EnsemblMetazoa"/>
        </authorList>
    </citation>
    <scope>IDENTIFICATION</scope>
</reference>
<sequence length="134" mass="15326">MAGEEVEGTTKANAALLHQSNRRKTKEKPSGHKQPTIKDFDNDTTRKGLVNFKQKTVTKRALSIDSDSDDDDFVHEMPKRKCRRKELSGMSDQSSDENEIGCSHKKFLNDKEMSQELTKDYYPCMSYAAKILHK</sequence>
<accession>A0A1X7TGZ3</accession>
<protein>
    <submittedName>
        <fullName evidence="2">Uncharacterized protein</fullName>
    </submittedName>
</protein>
<feature type="region of interest" description="Disordered" evidence="1">
    <location>
        <begin position="1"/>
        <end position="45"/>
    </location>
</feature>
<dbReference type="InParanoid" id="A0A1X7TGZ3"/>
<evidence type="ECO:0000256" key="1">
    <source>
        <dbReference type="SAM" id="MobiDB-lite"/>
    </source>
</evidence>
<evidence type="ECO:0000313" key="2">
    <source>
        <dbReference type="EnsemblMetazoa" id="Aqu2.1.13891_001"/>
    </source>
</evidence>
<organism evidence="2">
    <name type="scientific">Amphimedon queenslandica</name>
    <name type="common">Sponge</name>
    <dbReference type="NCBI Taxonomy" id="400682"/>
    <lineage>
        <taxon>Eukaryota</taxon>
        <taxon>Metazoa</taxon>
        <taxon>Porifera</taxon>
        <taxon>Demospongiae</taxon>
        <taxon>Heteroscleromorpha</taxon>
        <taxon>Haplosclerida</taxon>
        <taxon>Niphatidae</taxon>
        <taxon>Amphimedon</taxon>
    </lineage>
</organism>
<dbReference type="AlphaFoldDB" id="A0A1X7TGZ3"/>
<dbReference type="EnsemblMetazoa" id="Aqu2.1.13891_001">
    <property type="protein sequence ID" value="Aqu2.1.13891_001"/>
    <property type="gene ID" value="Aqu2.1.13891"/>
</dbReference>
<feature type="compositionally biased region" description="Basic and acidic residues" evidence="1">
    <location>
        <begin position="36"/>
        <end position="45"/>
    </location>
</feature>